<protein>
    <recommendedName>
        <fullName evidence="1">PIN domain-containing protein</fullName>
    </recommendedName>
</protein>
<evidence type="ECO:0000313" key="2">
    <source>
        <dbReference type="EMBL" id="CAD7239406.1"/>
    </source>
</evidence>
<dbReference type="Gene3D" id="3.40.30.10">
    <property type="entry name" value="Glutaredoxin"/>
    <property type="match status" value="1"/>
</dbReference>
<accession>A0A7R8WYJ4</accession>
<dbReference type="CDD" id="cd09883">
    <property type="entry name" value="PIN_VapC_PhoHL-ATPase"/>
    <property type="match status" value="1"/>
</dbReference>
<name>A0A7R8WYJ4_9CRUS</name>
<dbReference type="SUPFAM" id="SSF52833">
    <property type="entry name" value="Thioredoxin-like"/>
    <property type="match status" value="1"/>
</dbReference>
<organism evidence="2">
    <name type="scientific">Cyprideis torosa</name>
    <dbReference type="NCBI Taxonomy" id="163714"/>
    <lineage>
        <taxon>Eukaryota</taxon>
        <taxon>Metazoa</taxon>
        <taxon>Ecdysozoa</taxon>
        <taxon>Arthropoda</taxon>
        <taxon>Crustacea</taxon>
        <taxon>Oligostraca</taxon>
        <taxon>Ostracoda</taxon>
        <taxon>Podocopa</taxon>
        <taxon>Podocopida</taxon>
        <taxon>Cytherocopina</taxon>
        <taxon>Cytheroidea</taxon>
        <taxon>Cytherideidae</taxon>
        <taxon>Cyprideis</taxon>
    </lineage>
</organism>
<evidence type="ECO:0000259" key="1">
    <source>
        <dbReference type="Pfam" id="PF13638"/>
    </source>
</evidence>
<dbReference type="Gene3D" id="3.40.50.1010">
    <property type="entry name" value="5'-nuclease"/>
    <property type="match status" value="1"/>
</dbReference>
<dbReference type="InterPro" id="IPR002716">
    <property type="entry name" value="PIN_dom"/>
</dbReference>
<feature type="non-terminal residue" evidence="2">
    <location>
        <position position="1"/>
    </location>
</feature>
<dbReference type="EMBL" id="OB725110">
    <property type="protein sequence ID" value="CAD7239406.1"/>
    <property type="molecule type" value="Genomic_DNA"/>
</dbReference>
<dbReference type="SUPFAM" id="SSF88723">
    <property type="entry name" value="PIN domain-like"/>
    <property type="match status" value="1"/>
</dbReference>
<dbReference type="InterPro" id="IPR036249">
    <property type="entry name" value="Thioredoxin-like_sf"/>
</dbReference>
<dbReference type="Pfam" id="PF13638">
    <property type="entry name" value="PIN_4"/>
    <property type="match status" value="1"/>
</dbReference>
<dbReference type="InterPro" id="IPR029060">
    <property type="entry name" value="PIN-like_dom_sf"/>
</dbReference>
<feature type="domain" description="PIN" evidence="1">
    <location>
        <begin position="83"/>
        <end position="130"/>
    </location>
</feature>
<sequence length="131" mass="14924">MYGKKYMGIERSTFLINKEGVLVHEWRKVKVKTHVEEVLEAAFPVVGPSIGSSAISPFAQPHNNQEIGGMNHTLPIDKSRRLYVLDTNVLMHDPTALFRFQEHDIFLPMIVLEELDRGKKGVSEVARNVRQ</sequence>
<gene>
    <name evidence="2" type="ORF">CTOB1V02_LOCUS17221</name>
</gene>
<reference evidence="2" key="1">
    <citation type="submission" date="2020-11" db="EMBL/GenBank/DDBJ databases">
        <authorList>
            <person name="Tran Van P."/>
        </authorList>
    </citation>
    <scope>NUCLEOTIDE SEQUENCE</scope>
</reference>
<proteinExistence type="predicted"/>
<dbReference type="OrthoDB" id="6778355at2759"/>
<dbReference type="AlphaFoldDB" id="A0A7R8WYJ4"/>